<dbReference type="Proteomes" id="UP000299102">
    <property type="component" value="Unassembled WGS sequence"/>
</dbReference>
<protein>
    <submittedName>
        <fullName evidence="1">Uncharacterized protein</fullName>
    </submittedName>
</protein>
<dbReference type="EMBL" id="BGZK01000349">
    <property type="protein sequence ID" value="GBP38464.1"/>
    <property type="molecule type" value="Genomic_DNA"/>
</dbReference>
<name>A0A4C1VKR7_EUMVA</name>
<organism evidence="1 2">
    <name type="scientific">Eumeta variegata</name>
    <name type="common">Bagworm moth</name>
    <name type="synonym">Eumeta japonica</name>
    <dbReference type="NCBI Taxonomy" id="151549"/>
    <lineage>
        <taxon>Eukaryota</taxon>
        <taxon>Metazoa</taxon>
        <taxon>Ecdysozoa</taxon>
        <taxon>Arthropoda</taxon>
        <taxon>Hexapoda</taxon>
        <taxon>Insecta</taxon>
        <taxon>Pterygota</taxon>
        <taxon>Neoptera</taxon>
        <taxon>Endopterygota</taxon>
        <taxon>Lepidoptera</taxon>
        <taxon>Glossata</taxon>
        <taxon>Ditrysia</taxon>
        <taxon>Tineoidea</taxon>
        <taxon>Psychidae</taxon>
        <taxon>Oiketicinae</taxon>
        <taxon>Eumeta</taxon>
    </lineage>
</organism>
<dbReference type="AlphaFoldDB" id="A0A4C1VKR7"/>
<evidence type="ECO:0000313" key="2">
    <source>
        <dbReference type="Proteomes" id="UP000299102"/>
    </source>
</evidence>
<sequence>MDFASPRFRYDIALKTFKNLANGSKHIGELDQTICDRQVLRGPRVRRSVGGVKPCLERDSFARTISRGEARRGGANDADMLPSALHRGHQSSILCVGGRINYVYAVVGVVYSVRVQTTSPRPNAFLTKNDALAARRGRRRETRCGALSG</sequence>
<keyword evidence="2" id="KW-1185">Reference proteome</keyword>
<gene>
    <name evidence="1" type="ORF">EVAR_23670_1</name>
</gene>
<accession>A0A4C1VKR7</accession>
<evidence type="ECO:0000313" key="1">
    <source>
        <dbReference type="EMBL" id="GBP38464.1"/>
    </source>
</evidence>
<proteinExistence type="predicted"/>
<reference evidence="1 2" key="1">
    <citation type="journal article" date="2019" name="Commun. Biol.">
        <title>The bagworm genome reveals a unique fibroin gene that provides high tensile strength.</title>
        <authorList>
            <person name="Kono N."/>
            <person name="Nakamura H."/>
            <person name="Ohtoshi R."/>
            <person name="Tomita M."/>
            <person name="Numata K."/>
            <person name="Arakawa K."/>
        </authorList>
    </citation>
    <scope>NUCLEOTIDE SEQUENCE [LARGE SCALE GENOMIC DNA]</scope>
</reference>
<comment type="caution">
    <text evidence="1">The sequence shown here is derived from an EMBL/GenBank/DDBJ whole genome shotgun (WGS) entry which is preliminary data.</text>
</comment>